<comment type="cofactor">
    <cofactor evidence="6">
        <name>Zn(2+)</name>
        <dbReference type="ChEBI" id="CHEBI:29105"/>
    </cofactor>
    <text evidence="6">Binds 1 zinc ion per subunit.</text>
</comment>
<dbReference type="PANTHER" id="PTHR34978:SF3">
    <property type="entry name" value="SLR0241 PROTEIN"/>
    <property type="match status" value="1"/>
</dbReference>
<dbReference type="Gene3D" id="3.30.2010.10">
    <property type="entry name" value="Metalloproteases ('zincins'), catalytic domain"/>
    <property type="match status" value="1"/>
</dbReference>
<accession>A0ABT8FMB8</accession>
<name>A0ABT8FMB8_9ACTN</name>
<protein>
    <submittedName>
        <fullName evidence="9">M56 family metallopeptidase</fullName>
    </submittedName>
</protein>
<dbReference type="Proteomes" id="UP001168620">
    <property type="component" value="Unassembled WGS sequence"/>
</dbReference>
<keyword evidence="3 6" id="KW-0378">Hydrolase</keyword>
<keyword evidence="5 6" id="KW-0482">Metalloprotease</keyword>
<evidence type="ECO:0000256" key="3">
    <source>
        <dbReference type="ARBA" id="ARBA00022801"/>
    </source>
</evidence>
<evidence type="ECO:0000256" key="2">
    <source>
        <dbReference type="ARBA" id="ARBA00022723"/>
    </source>
</evidence>
<gene>
    <name evidence="9" type="ORF">QWY28_22855</name>
</gene>
<dbReference type="EMBL" id="JAUHJQ010000027">
    <property type="protein sequence ID" value="MDN4175818.1"/>
    <property type="molecule type" value="Genomic_DNA"/>
</dbReference>
<keyword evidence="1 6" id="KW-0645">Protease</keyword>
<feature type="transmembrane region" description="Helical" evidence="7">
    <location>
        <begin position="34"/>
        <end position="59"/>
    </location>
</feature>
<evidence type="ECO:0000256" key="5">
    <source>
        <dbReference type="ARBA" id="ARBA00023049"/>
    </source>
</evidence>
<dbReference type="InterPro" id="IPR052173">
    <property type="entry name" value="Beta-lactam_resp_regulator"/>
</dbReference>
<evidence type="ECO:0000313" key="9">
    <source>
        <dbReference type="EMBL" id="MDN4175818.1"/>
    </source>
</evidence>
<comment type="similarity">
    <text evidence="6">Belongs to the peptidase M48 family.</text>
</comment>
<feature type="transmembrane region" description="Helical" evidence="7">
    <location>
        <begin position="6"/>
        <end position="22"/>
    </location>
</feature>
<feature type="transmembrane region" description="Helical" evidence="7">
    <location>
        <begin position="287"/>
        <end position="312"/>
    </location>
</feature>
<proteinExistence type="inferred from homology"/>
<dbReference type="CDD" id="cd07326">
    <property type="entry name" value="M56_BlaR1_MecR1_like"/>
    <property type="match status" value="1"/>
</dbReference>
<dbReference type="Pfam" id="PF01435">
    <property type="entry name" value="Peptidase_M48"/>
    <property type="match status" value="1"/>
</dbReference>
<keyword evidence="7" id="KW-0812">Transmembrane</keyword>
<organism evidence="9 10">
    <name type="scientific">Nocardioides oceani</name>
    <dbReference type="NCBI Taxonomy" id="3058369"/>
    <lineage>
        <taxon>Bacteria</taxon>
        <taxon>Bacillati</taxon>
        <taxon>Actinomycetota</taxon>
        <taxon>Actinomycetes</taxon>
        <taxon>Propionibacteriales</taxon>
        <taxon>Nocardioidaceae</taxon>
        <taxon>Nocardioides</taxon>
    </lineage>
</organism>
<keyword evidence="4 6" id="KW-0862">Zinc</keyword>
<evidence type="ECO:0000256" key="7">
    <source>
        <dbReference type="SAM" id="Phobius"/>
    </source>
</evidence>
<reference evidence="9" key="1">
    <citation type="submission" date="2023-06" db="EMBL/GenBank/DDBJ databases">
        <title>Draft genome sequence of Nocardioides sp. SOB77.</title>
        <authorList>
            <person name="Zhang G."/>
        </authorList>
    </citation>
    <scope>NUCLEOTIDE SEQUENCE</scope>
    <source>
        <strain evidence="9">SOB77</strain>
    </source>
</reference>
<sequence>MTAPLGLLALAVVLSAAGPRWLTRASWPSRAPGVAIVVWLGLTSSVFLSLVLAGVALAVPELPAGSGFAEFFHACSTALREHYSTPGGVTLSLLGASAAGCLLARFAIVATRQYLRARRERDAQRALLRYACESFPEPDVLVLAHATPLAYCLPGRHGRIVITEGALSVLTQQQLRAVLAHERAHIRARHHLAVLAAAALDSALFGMLGTRHAKEAITDLVEMHADDAAHDAAHPARRRDLATAVVLLAGGSRPAGALGVSGGATMVRVRRLAAPSEPVGWTMRASLLLGALVMVSLPLGLAAVPAFAAMLLDYCPIFLDGSH</sequence>
<dbReference type="PANTHER" id="PTHR34978">
    <property type="entry name" value="POSSIBLE SENSOR-TRANSDUCER PROTEIN BLAR"/>
    <property type="match status" value="1"/>
</dbReference>
<evidence type="ECO:0000256" key="4">
    <source>
        <dbReference type="ARBA" id="ARBA00022833"/>
    </source>
</evidence>
<keyword evidence="7" id="KW-0472">Membrane</keyword>
<keyword evidence="10" id="KW-1185">Reference proteome</keyword>
<comment type="caution">
    <text evidence="9">The sequence shown here is derived from an EMBL/GenBank/DDBJ whole genome shotgun (WGS) entry which is preliminary data.</text>
</comment>
<feature type="transmembrane region" description="Helical" evidence="7">
    <location>
        <begin position="89"/>
        <end position="111"/>
    </location>
</feature>
<dbReference type="RefSeq" id="WP_300955227.1">
    <property type="nucleotide sequence ID" value="NZ_JAUHJQ010000027.1"/>
</dbReference>
<keyword evidence="2" id="KW-0479">Metal-binding</keyword>
<evidence type="ECO:0000256" key="1">
    <source>
        <dbReference type="ARBA" id="ARBA00022670"/>
    </source>
</evidence>
<evidence type="ECO:0000313" key="10">
    <source>
        <dbReference type="Proteomes" id="UP001168620"/>
    </source>
</evidence>
<evidence type="ECO:0000256" key="6">
    <source>
        <dbReference type="RuleBase" id="RU003983"/>
    </source>
</evidence>
<evidence type="ECO:0000259" key="8">
    <source>
        <dbReference type="Pfam" id="PF01435"/>
    </source>
</evidence>
<dbReference type="InterPro" id="IPR001915">
    <property type="entry name" value="Peptidase_M48"/>
</dbReference>
<keyword evidence="7" id="KW-1133">Transmembrane helix</keyword>
<feature type="domain" description="Peptidase M48" evidence="8">
    <location>
        <begin position="119"/>
        <end position="203"/>
    </location>
</feature>